<dbReference type="PROSITE" id="PS00107">
    <property type="entry name" value="PROTEIN_KINASE_ATP"/>
    <property type="match status" value="1"/>
</dbReference>
<name>A0A9D4Z6Q5_ADICA</name>
<evidence type="ECO:0000256" key="1">
    <source>
        <dbReference type="ARBA" id="ARBA00008867"/>
    </source>
</evidence>
<evidence type="ECO:0000313" key="11">
    <source>
        <dbReference type="Proteomes" id="UP000886520"/>
    </source>
</evidence>
<keyword evidence="11" id="KW-1185">Reference proteome</keyword>
<feature type="compositionally biased region" description="Polar residues" evidence="8">
    <location>
        <begin position="610"/>
        <end position="624"/>
    </location>
</feature>
<keyword evidence="6 7" id="KW-0067">ATP-binding</keyword>
<dbReference type="GO" id="GO:0005737">
    <property type="term" value="C:cytoplasm"/>
    <property type="evidence" value="ECO:0007669"/>
    <property type="project" value="TreeGrafter"/>
</dbReference>
<dbReference type="GO" id="GO:0004674">
    <property type="term" value="F:protein serine/threonine kinase activity"/>
    <property type="evidence" value="ECO:0007669"/>
    <property type="project" value="UniProtKB-KW"/>
</dbReference>
<evidence type="ECO:0000313" key="10">
    <source>
        <dbReference type="EMBL" id="KAI5061766.1"/>
    </source>
</evidence>
<evidence type="ECO:0000256" key="6">
    <source>
        <dbReference type="ARBA" id="ARBA00022840"/>
    </source>
</evidence>
<dbReference type="Gene3D" id="3.30.200.20">
    <property type="entry name" value="Phosphorylase Kinase, domain 1"/>
    <property type="match status" value="1"/>
</dbReference>
<comment type="caution">
    <text evidence="10">The sequence shown here is derived from an EMBL/GenBank/DDBJ whole genome shotgun (WGS) entry which is preliminary data.</text>
</comment>
<feature type="region of interest" description="Disordered" evidence="8">
    <location>
        <begin position="852"/>
        <end position="872"/>
    </location>
</feature>
<reference evidence="10" key="1">
    <citation type="submission" date="2021-01" db="EMBL/GenBank/DDBJ databases">
        <title>Adiantum capillus-veneris genome.</title>
        <authorList>
            <person name="Fang Y."/>
            <person name="Liao Q."/>
        </authorList>
    </citation>
    <scope>NUCLEOTIDE SEQUENCE</scope>
    <source>
        <strain evidence="10">H3</strain>
        <tissue evidence="10">Leaf</tissue>
    </source>
</reference>
<feature type="compositionally biased region" description="Polar residues" evidence="8">
    <location>
        <begin position="702"/>
        <end position="730"/>
    </location>
</feature>
<dbReference type="GO" id="GO:0004713">
    <property type="term" value="F:protein tyrosine kinase activity"/>
    <property type="evidence" value="ECO:0007669"/>
    <property type="project" value="TreeGrafter"/>
</dbReference>
<dbReference type="Pfam" id="PF00069">
    <property type="entry name" value="Pkinase"/>
    <property type="match status" value="1"/>
</dbReference>
<keyword evidence="2" id="KW-0723">Serine/threonine-protein kinase</keyword>
<dbReference type="FunFam" id="3.30.200.20:FF:000087">
    <property type="entry name" value="Dual specificity tyrosine-phosphorylation-regulated kinase 1A"/>
    <property type="match status" value="1"/>
</dbReference>
<evidence type="ECO:0000256" key="2">
    <source>
        <dbReference type="ARBA" id="ARBA00022527"/>
    </source>
</evidence>
<feature type="compositionally biased region" description="Polar residues" evidence="8">
    <location>
        <begin position="673"/>
        <end position="692"/>
    </location>
</feature>
<keyword evidence="4 7" id="KW-0547">Nucleotide-binding</keyword>
<dbReference type="InterPro" id="IPR011009">
    <property type="entry name" value="Kinase-like_dom_sf"/>
</dbReference>
<evidence type="ECO:0000256" key="7">
    <source>
        <dbReference type="PROSITE-ProRule" id="PRU10141"/>
    </source>
</evidence>
<feature type="region of interest" description="Disordered" evidence="8">
    <location>
        <begin position="770"/>
        <end position="789"/>
    </location>
</feature>
<dbReference type="InterPro" id="IPR000719">
    <property type="entry name" value="Prot_kinase_dom"/>
</dbReference>
<protein>
    <recommendedName>
        <fullName evidence="9">Protein kinase domain-containing protein</fullName>
    </recommendedName>
</protein>
<dbReference type="SUPFAM" id="SSF56112">
    <property type="entry name" value="Protein kinase-like (PK-like)"/>
    <property type="match status" value="1"/>
</dbReference>
<dbReference type="AlphaFoldDB" id="A0A9D4Z6Q5"/>
<evidence type="ECO:0000256" key="3">
    <source>
        <dbReference type="ARBA" id="ARBA00022679"/>
    </source>
</evidence>
<dbReference type="PROSITE" id="PS00108">
    <property type="entry name" value="PROTEIN_KINASE_ST"/>
    <property type="match status" value="1"/>
</dbReference>
<evidence type="ECO:0000256" key="5">
    <source>
        <dbReference type="ARBA" id="ARBA00022777"/>
    </source>
</evidence>
<sequence>MDITSNAGAEKEECVSTKTWSDQEKGFRAYAQQQLHQRASGKARHPPRLIVNRPILVKLTKEIVETFQMCNPSYTFPEPLNSKRYLTTPSVPASNGGLDNEKSDLILAVNDVLANDQTHHRYIIKDLLGQGTFGQVAKCWSEDRDCFVAVKVIKNQPAYHQQAIVEVSILDMLNSKFDPEDNHQIVRMIEHFYYQEHLCIVFEMLGVNLFELLKANNFKGFSLNLIRTFTKQILKALALLRDAGIIHCDVKPENILLTTSPGSAEIKLIDFGSACREDRTVYSYIQSRFYRSPEVVLGHAYTTAIDMWSLGCVAAELFLGLPLFPAQSQYDLLQRLMKVLGGKPPDFILRYAKNTSKYFKIGRAPNEESVLMGERQHSSYQFLMPDDIRLRENEAPVIGRHYFPEDWDLEKLITSYHMKRGMSEEEIKRESSRRLVFVDFLKGLVDMDPLKRWTPNQAEQHPFLTEAPFTGPFQPPQDVPRLPIRQVMNMDHNPVTGHWFGAGLSPQVGSNHAFQFGSPQHHGLSVSYGSSYAGSYGSFVGDVGAGPGSSFGSNNGESLDSQFNYRTPPNAGLGVSPDVWRRKGHKPLHSFGYAHVGMSPSGGSYITSLGASPSNLGSPTSHFQHSPGSPSVGSSSRFGPTSPARTGGGATSLGKAAAFGQYNKRRGWGSPGSVVNANSESRNTAHDSSFPSPYTYDRSSARNDTSMNAGTESFTQNTFLDSPRSPSYYGSQFRPRNIEIAGTNSIHGQSAQSPNFVTGSSGDYIQRRGVASTKEEEALPPPTPADWDPTYSEELLFEEGDVISTDVPSVTNLLEVTGMSDTRNPGFANSASLPGSGKIGQQSMQFRPGQVATGYRPATTGPVYTDGGSPTSRGWNTHYRPYHNHHPQQISQSRLGQQSSHFDQHQQQYPFQSLSVRSSEQLPIPFSLAHPQLGHQFLAQSIQASVGPFVMPGASVPAQGMPIHNQMSPVGPPHWASGFPGQRYGPLSRAFPPIHTRKDGRTDM</sequence>
<proteinExistence type="inferred from homology"/>
<evidence type="ECO:0000256" key="8">
    <source>
        <dbReference type="SAM" id="MobiDB-lite"/>
    </source>
</evidence>
<organism evidence="10 11">
    <name type="scientific">Adiantum capillus-veneris</name>
    <name type="common">Maidenhair fern</name>
    <dbReference type="NCBI Taxonomy" id="13818"/>
    <lineage>
        <taxon>Eukaryota</taxon>
        <taxon>Viridiplantae</taxon>
        <taxon>Streptophyta</taxon>
        <taxon>Embryophyta</taxon>
        <taxon>Tracheophyta</taxon>
        <taxon>Polypodiopsida</taxon>
        <taxon>Polypodiidae</taxon>
        <taxon>Polypodiales</taxon>
        <taxon>Pteridineae</taxon>
        <taxon>Pteridaceae</taxon>
        <taxon>Vittarioideae</taxon>
        <taxon>Adiantum</taxon>
    </lineage>
</organism>
<evidence type="ECO:0000259" key="9">
    <source>
        <dbReference type="PROSITE" id="PS50011"/>
    </source>
</evidence>
<comment type="similarity">
    <text evidence="1">Belongs to the protein kinase superfamily. CMGC Ser/Thr protein kinase family. MNB/DYRK subfamily.</text>
</comment>
<evidence type="ECO:0000256" key="4">
    <source>
        <dbReference type="ARBA" id="ARBA00022741"/>
    </source>
</evidence>
<feature type="binding site" evidence="7">
    <location>
        <position position="151"/>
    </location>
    <ligand>
        <name>ATP</name>
        <dbReference type="ChEBI" id="CHEBI:30616"/>
    </ligand>
</feature>
<dbReference type="Proteomes" id="UP000886520">
    <property type="component" value="Chromosome 23"/>
</dbReference>
<feature type="region of interest" description="Disordered" evidence="8">
    <location>
        <begin position="610"/>
        <end position="732"/>
    </location>
</feature>
<dbReference type="InterPro" id="IPR017441">
    <property type="entry name" value="Protein_kinase_ATP_BS"/>
</dbReference>
<dbReference type="Gene3D" id="1.10.510.10">
    <property type="entry name" value="Transferase(Phosphotransferase) domain 1"/>
    <property type="match status" value="1"/>
</dbReference>
<feature type="domain" description="Protein kinase" evidence="9">
    <location>
        <begin position="122"/>
        <end position="464"/>
    </location>
</feature>
<dbReference type="OrthoDB" id="9332038at2759"/>
<gene>
    <name evidence="10" type="ORF">GOP47_0024271</name>
</gene>
<dbReference type="PANTHER" id="PTHR24058">
    <property type="entry name" value="DUAL SPECIFICITY PROTEIN KINASE"/>
    <property type="match status" value="1"/>
</dbReference>
<dbReference type="SMART" id="SM00220">
    <property type="entry name" value="S_TKc"/>
    <property type="match status" value="1"/>
</dbReference>
<keyword evidence="5" id="KW-0418">Kinase</keyword>
<dbReference type="PROSITE" id="PS50011">
    <property type="entry name" value="PROTEIN_KINASE_DOM"/>
    <property type="match status" value="1"/>
</dbReference>
<keyword evidence="3" id="KW-0808">Transferase</keyword>
<dbReference type="InterPro" id="IPR050494">
    <property type="entry name" value="Ser_Thr_dual-spec_kinase"/>
</dbReference>
<dbReference type="EMBL" id="JABFUD020000023">
    <property type="protein sequence ID" value="KAI5061766.1"/>
    <property type="molecule type" value="Genomic_DNA"/>
</dbReference>
<dbReference type="InterPro" id="IPR008271">
    <property type="entry name" value="Ser/Thr_kinase_AS"/>
</dbReference>
<dbReference type="GO" id="GO:0005524">
    <property type="term" value="F:ATP binding"/>
    <property type="evidence" value="ECO:0007669"/>
    <property type="project" value="UniProtKB-UniRule"/>
</dbReference>
<accession>A0A9D4Z6Q5</accession>
<feature type="compositionally biased region" description="Low complexity" evidence="8">
    <location>
        <begin position="626"/>
        <end position="640"/>
    </location>
</feature>
<dbReference type="PANTHER" id="PTHR24058:SF17">
    <property type="entry name" value="HOMEODOMAIN INTERACTING PROTEIN KINASE, ISOFORM D"/>
    <property type="match status" value="1"/>
</dbReference>